<dbReference type="CDD" id="cd21133">
    <property type="entry name" value="EVE"/>
    <property type="match status" value="1"/>
</dbReference>
<dbReference type="STRING" id="207559.Dde_1357"/>
<dbReference type="KEGG" id="dde:Dde_1357"/>
<keyword evidence="4" id="KW-1185">Reference proteome</keyword>
<accession>Q312I8</accession>
<dbReference type="RefSeq" id="WP_011367334.1">
    <property type="nucleotide sequence ID" value="NC_007519.1"/>
</dbReference>
<dbReference type="InterPro" id="IPR047197">
    <property type="entry name" value="THYN1-like_EVE"/>
</dbReference>
<dbReference type="Pfam" id="PF01878">
    <property type="entry name" value="EVE"/>
    <property type="match status" value="1"/>
</dbReference>
<evidence type="ECO:0000313" key="3">
    <source>
        <dbReference type="EMBL" id="ABB38158.1"/>
    </source>
</evidence>
<dbReference type="Proteomes" id="UP000002710">
    <property type="component" value="Chromosome"/>
</dbReference>
<reference evidence="3 4" key="1">
    <citation type="journal article" date="2011" name="J. Bacteriol.">
        <title>Complete genome sequence and updated annotation of Desulfovibrio alaskensis G20.</title>
        <authorList>
            <person name="Hauser L.J."/>
            <person name="Land M.L."/>
            <person name="Brown S.D."/>
            <person name="Larimer F."/>
            <person name="Keller K.L."/>
            <person name="Rapp-Giles B.J."/>
            <person name="Price M.N."/>
            <person name="Lin M."/>
            <person name="Bruce D.C."/>
            <person name="Detter J.C."/>
            <person name="Tapia R."/>
            <person name="Han C.S."/>
            <person name="Goodwin L.A."/>
            <person name="Cheng J.F."/>
            <person name="Pitluck S."/>
            <person name="Copeland A."/>
            <person name="Lucas S."/>
            <person name="Nolan M."/>
            <person name="Lapidus A.L."/>
            <person name="Palumbo A.V."/>
            <person name="Wall J.D."/>
        </authorList>
    </citation>
    <scope>NUCLEOTIDE SEQUENCE [LARGE SCALE GENOMIC DNA]</scope>
    <source>
        <strain evidence="4">ATCC BAA 1058 / DSM 17464 / G20</strain>
    </source>
</reference>
<dbReference type="HOGENOM" id="CLU_041799_2_2_7"/>
<dbReference type="AlphaFoldDB" id="Q312I8"/>
<name>Q312I8_OLEA2</name>
<evidence type="ECO:0000256" key="1">
    <source>
        <dbReference type="ARBA" id="ARBA00022553"/>
    </source>
</evidence>
<dbReference type="PANTHER" id="PTHR14087:SF7">
    <property type="entry name" value="THYMOCYTE NUCLEAR PROTEIN 1"/>
    <property type="match status" value="1"/>
</dbReference>
<proteinExistence type="predicted"/>
<evidence type="ECO:0000259" key="2">
    <source>
        <dbReference type="Pfam" id="PF01878"/>
    </source>
</evidence>
<dbReference type="InterPro" id="IPR052181">
    <property type="entry name" value="5hmC_binding"/>
</dbReference>
<dbReference type="PANTHER" id="PTHR14087">
    <property type="entry name" value="THYMOCYTE NUCLEAR PROTEIN 1"/>
    <property type="match status" value="1"/>
</dbReference>
<keyword evidence="1" id="KW-0597">Phosphoprotein</keyword>
<sequence>MRYWLMKSEPECFSLEDLVNAPEQTTPWDGVRNYQARNFMRDEMRPGDKVLFYHSGKNPAIAGLAEVSREAYPDHTAWDPENNHFDPRSTPEAPRWFMVDVKYIRTFSSPLPLAYLKTVPELQDMALLRKGNRLSVQPVTENEFNVIMTLAEMKS</sequence>
<dbReference type="InterPro" id="IPR002740">
    <property type="entry name" value="EVE_domain"/>
</dbReference>
<dbReference type="FunFam" id="3.10.590.10:FF:000003">
    <property type="entry name" value="Thymocyte nuclear protein 1"/>
    <property type="match status" value="1"/>
</dbReference>
<dbReference type="EMBL" id="CP000112">
    <property type="protein sequence ID" value="ABB38158.1"/>
    <property type="molecule type" value="Genomic_DNA"/>
</dbReference>
<dbReference type="InterPro" id="IPR015947">
    <property type="entry name" value="PUA-like_sf"/>
</dbReference>
<evidence type="ECO:0000313" key="4">
    <source>
        <dbReference type="Proteomes" id="UP000002710"/>
    </source>
</evidence>
<gene>
    <name evidence="3" type="ordered locus">Dde_1357</name>
</gene>
<dbReference type="Gene3D" id="3.10.590.10">
    <property type="entry name" value="ph1033 like domains"/>
    <property type="match status" value="1"/>
</dbReference>
<dbReference type="SUPFAM" id="SSF88697">
    <property type="entry name" value="PUA domain-like"/>
    <property type="match status" value="1"/>
</dbReference>
<protein>
    <submittedName>
        <fullName evidence="3">Uncharacterized protein family UPF0310</fullName>
    </submittedName>
</protein>
<dbReference type="eggNOG" id="COG2947">
    <property type="taxonomic scope" value="Bacteria"/>
</dbReference>
<organism evidence="3 4">
    <name type="scientific">Oleidesulfovibrio alaskensis (strain ATCC BAA-1058 / DSM 17464 / G20)</name>
    <name type="common">Desulfovibrio alaskensis</name>
    <dbReference type="NCBI Taxonomy" id="207559"/>
    <lineage>
        <taxon>Bacteria</taxon>
        <taxon>Pseudomonadati</taxon>
        <taxon>Thermodesulfobacteriota</taxon>
        <taxon>Desulfovibrionia</taxon>
        <taxon>Desulfovibrionales</taxon>
        <taxon>Desulfovibrionaceae</taxon>
        <taxon>Oleidesulfovibrio</taxon>
    </lineage>
</organism>
<feature type="domain" description="EVE" evidence="2">
    <location>
        <begin position="2"/>
        <end position="149"/>
    </location>
</feature>